<dbReference type="WBParaSite" id="nRc.2.0.1.t06892-RA">
    <property type="protein sequence ID" value="nRc.2.0.1.t06892-RA"/>
    <property type="gene ID" value="nRc.2.0.1.g06892"/>
</dbReference>
<accession>A0A915I059</accession>
<evidence type="ECO:0000313" key="2">
    <source>
        <dbReference type="WBParaSite" id="nRc.2.0.1.t06892-RA"/>
    </source>
</evidence>
<keyword evidence="1" id="KW-1185">Reference proteome</keyword>
<sequence length="129" mass="15119">MKSGLRRWFHKGHIPVPDSFDLPEEYVTTERNRYAEPEAHYHGQRWLLCSSRDHRVLAFSSDLDIEVVSRSTDLIMDGTFKTKHRNFDILLFKPLNPEFDRIFKNLPALFANSRVSDLETLKLDGSLQE</sequence>
<evidence type="ECO:0000313" key="1">
    <source>
        <dbReference type="Proteomes" id="UP000887565"/>
    </source>
</evidence>
<reference evidence="2" key="1">
    <citation type="submission" date="2022-11" db="UniProtKB">
        <authorList>
            <consortium name="WormBaseParasite"/>
        </authorList>
    </citation>
    <scope>IDENTIFICATION</scope>
</reference>
<dbReference type="Proteomes" id="UP000887565">
    <property type="component" value="Unplaced"/>
</dbReference>
<dbReference type="AlphaFoldDB" id="A0A915I059"/>
<name>A0A915I059_ROMCU</name>
<proteinExistence type="predicted"/>
<organism evidence="1 2">
    <name type="scientific">Romanomermis culicivorax</name>
    <name type="common">Nematode worm</name>
    <dbReference type="NCBI Taxonomy" id="13658"/>
    <lineage>
        <taxon>Eukaryota</taxon>
        <taxon>Metazoa</taxon>
        <taxon>Ecdysozoa</taxon>
        <taxon>Nematoda</taxon>
        <taxon>Enoplea</taxon>
        <taxon>Dorylaimia</taxon>
        <taxon>Mermithida</taxon>
        <taxon>Mermithoidea</taxon>
        <taxon>Mermithidae</taxon>
        <taxon>Romanomermis</taxon>
    </lineage>
</organism>
<protein>
    <submittedName>
        <fullName evidence="2">Uncharacterized protein</fullName>
    </submittedName>
</protein>